<accession>A0ABT3NTG1</accession>
<dbReference type="PANTHER" id="PTHR42928">
    <property type="entry name" value="TRICARBOXYLATE-BINDING PROTEIN"/>
    <property type="match status" value="1"/>
</dbReference>
<dbReference type="InterPro" id="IPR005064">
    <property type="entry name" value="BUG"/>
</dbReference>
<reference evidence="3 4" key="1">
    <citation type="submission" date="2022-10" db="EMBL/GenBank/DDBJ databases">
        <title>Roseococcus glaciei nov., sp. nov., isolated from glacier.</title>
        <authorList>
            <person name="Liu Q."/>
            <person name="Xin Y.-H."/>
        </authorList>
    </citation>
    <scope>NUCLEOTIDE SEQUENCE [LARGE SCALE GENOMIC DNA]</scope>
    <source>
        <strain evidence="3 4">MDT2-1-1</strain>
    </source>
</reference>
<feature type="signal peptide" evidence="2">
    <location>
        <begin position="1"/>
        <end position="25"/>
    </location>
</feature>
<organism evidence="3 4">
    <name type="scientific">Sabulicella glaciei</name>
    <dbReference type="NCBI Taxonomy" id="2984948"/>
    <lineage>
        <taxon>Bacteria</taxon>
        <taxon>Pseudomonadati</taxon>
        <taxon>Pseudomonadota</taxon>
        <taxon>Alphaproteobacteria</taxon>
        <taxon>Acetobacterales</taxon>
        <taxon>Acetobacteraceae</taxon>
        <taxon>Sabulicella</taxon>
    </lineage>
</organism>
<dbReference type="PIRSF" id="PIRSF017082">
    <property type="entry name" value="YflP"/>
    <property type="match status" value="1"/>
</dbReference>
<evidence type="ECO:0000256" key="1">
    <source>
        <dbReference type="ARBA" id="ARBA00006987"/>
    </source>
</evidence>
<name>A0ABT3NTG1_9PROT</name>
<dbReference type="CDD" id="cd13578">
    <property type="entry name" value="PBP2_Bug27"/>
    <property type="match status" value="1"/>
</dbReference>
<dbReference type="RefSeq" id="WP_301589344.1">
    <property type="nucleotide sequence ID" value="NZ_JAPFQI010000003.1"/>
</dbReference>
<dbReference type="Gene3D" id="3.40.190.150">
    <property type="entry name" value="Bordetella uptake gene, domain 1"/>
    <property type="match status" value="1"/>
</dbReference>
<evidence type="ECO:0000313" key="3">
    <source>
        <dbReference type="EMBL" id="MCW8085451.1"/>
    </source>
</evidence>
<dbReference type="SUPFAM" id="SSF53850">
    <property type="entry name" value="Periplasmic binding protein-like II"/>
    <property type="match status" value="1"/>
</dbReference>
<evidence type="ECO:0000256" key="2">
    <source>
        <dbReference type="SAM" id="SignalP"/>
    </source>
</evidence>
<evidence type="ECO:0000313" key="4">
    <source>
        <dbReference type="Proteomes" id="UP001526430"/>
    </source>
</evidence>
<dbReference type="Gene3D" id="3.40.190.10">
    <property type="entry name" value="Periplasmic binding protein-like II"/>
    <property type="match status" value="1"/>
</dbReference>
<feature type="chain" id="PRO_5045209460" evidence="2">
    <location>
        <begin position="26"/>
        <end position="325"/>
    </location>
</feature>
<proteinExistence type="inferred from homology"/>
<gene>
    <name evidence="3" type="ORF">OF850_07420</name>
</gene>
<sequence>MDRNQLGRRALLTAASAALSGSAHAQGQDFPQRPVRLVVPSPAGGPTDAIARLVAPALAEGWVHPAVVDNRVGGTGVVGSQAVARAAPDGHTLLVNASMHAIIPSVMPNLPFRVVEDFTAVALLATGPYVLVAHPSFRACTLPELIALAKSRPGQIDYASPGNGTGNHLASELFKARAGIDLVHVPYAGAAPATTDVVGGTVPLMLNNMISAIPHIEAGRLRALAVTGPGRSPALPDTPTFAETLPGFEAITWYGMFGPAGLPPPLLAELNRRANAAGQGEAVKARLAALGVEPVAETPEAFRRFVEAEVLKWAEVARLSNARLD</sequence>
<dbReference type="Pfam" id="PF03401">
    <property type="entry name" value="TctC"/>
    <property type="match status" value="1"/>
</dbReference>
<dbReference type="Proteomes" id="UP001526430">
    <property type="component" value="Unassembled WGS sequence"/>
</dbReference>
<dbReference type="EMBL" id="JAPFQI010000003">
    <property type="protein sequence ID" value="MCW8085451.1"/>
    <property type="molecule type" value="Genomic_DNA"/>
</dbReference>
<dbReference type="InterPro" id="IPR042100">
    <property type="entry name" value="Bug_dom1"/>
</dbReference>
<keyword evidence="4" id="KW-1185">Reference proteome</keyword>
<dbReference type="PANTHER" id="PTHR42928:SF5">
    <property type="entry name" value="BLR1237 PROTEIN"/>
    <property type="match status" value="1"/>
</dbReference>
<protein>
    <submittedName>
        <fullName evidence="3">Tripartite tricarboxylate transporter substrate binding protein</fullName>
    </submittedName>
</protein>
<comment type="caution">
    <text evidence="3">The sequence shown here is derived from an EMBL/GenBank/DDBJ whole genome shotgun (WGS) entry which is preliminary data.</text>
</comment>
<comment type="similarity">
    <text evidence="1">Belongs to the UPF0065 (bug) family.</text>
</comment>
<keyword evidence="2" id="KW-0732">Signal</keyword>